<dbReference type="EMBL" id="LGUB01000829">
    <property type="protein sequence ID" value="KRH92565.1"/>
    <property type="molecule type" value="Genomic_DNA"/>
</dbReference>
<dbReference type="AlphaFoldDB" id="A0A0R0LXE3"/>
<reference evidence="1 2" key="1">
    <citation type="submission" date="2015-07" db="EMBL/GenBank/DDBJ databases">
        <title>The genome of Pseudoloma neurophilia, a relevant intracellular parasite of the zebrafish.</title>
        <authorList>
            <person name="Ndikumana S."/>
            <person name="Pelin A."/>
            <person name="Sanders J."/>
            <person name="Corradi N."/>
        </authorList>
    </citation>
    <scope>NUCLEOTIDE SEQUENCE [LARGE SCALE GENOMIC DNA]</scope>
    <source>
        <strain evidence="1 2">MK1</strain>
    </source>
</reference>
<name>A0A0R0LXE3_9MICR</name>
<protein>
    <submittedName>
        <fullName evidence="1">Uncharacterized protein</fullName>
    </submittedName>
</protein>
<proteinExistence type="predicted"/>
<gene>
    <name evidence="1" type="ORF">M153_43710001</name>
</gene>
<dbReference type="Proteomes" id="UP000051530">
    <property type="component" value="Unassembled WGS sequence"/>
</dbReference>
<evidence type="ECO:0000313" key="1">
    <source>
        <dbReference type="EMBL" id="KRH92565.1"/>
    </source>
</evidence>
<comment type="caution">
    <text evidence="1">The sequence shown here is derived from an EMBL/GenBank/DDBJ whole genome shotgun (WGS) entry which is preliminary data.</text>
</comment>
<organism evidence="1 2">
    <name type="scientific">Pseudoloma neurophilia</name>
    <dbReference type="NCBI Taxonomy" id="146866"/>
    <lineage>
        <taxon>Eukaryota</taxon>
        <taxon>Fungi</taxon>
        <taxon>Fungi incertae sedis</taxon>
        <taxon>Microsporidia</taxon>
        <taxon>Pseudoloma</taxon>
    </lineage>
</organism>
<keyword evidence="2" id="KW-1185">Reference proteome</keyword>
<sequence>KKNNVNDKNNQYMSNKNPNLIRSSELSVVEILCTLNGIEANILFDTGSNKSFVTKI</sequence>
<feature type="non-terminal residue" evidence="1">
    <location>
        <position position="1"/>
    </location>
</feature>
<evidence type="ECO:0000313" key="2">
    <source>
        <dbReference type="Proteomes" id="UP000051530"/>
    </source>
</evidence>
<accession>A0A0R0LXE3</accession>
<dbReference type="VEuPathDB" id="MicrosporidiaDB:M153_43710001"/>